<dbReference type="InterPro" id="IPR001110">
    <property type="entry name" value="UPF0012_CS"/>
</dbReference>
<dbReference type="FunFam" id="3.60.110.10:FF:000002">
    <property type="entry name" value="Nitrilase family member 2"/>
    <property type="match status" value="1"/>
</dbReference>
<dbReference type="Proteomes" id="UP000245609">
    <property type="component" value="Unassembled WGS sequence"/>
</dbReference>
<gene>
    <name evidence="4" type="ORF">BB560_001612</name>
</gene>
<organism evidence="4 5">
    <name type="scientific">Smittium megazygosporum</name>
    <dbReference type="NCBI Taxonomy" id="133381"/>
    <lineage>
        <taxon>Eukaryota</taxon>
        <taxon>Fungi</taxon>
        <taxon>Fungi incertae sedis</taxon>
        <taxon>Zoopagomycota</taxon>
        <taxon>Kickxellomycotina</taxon>
        <taxon>Harpellomycetes</taxon>
        <taxon>Harpellales</taxon>
        <taxon>Legeriomycetaceae</taxon>
        <taxon>Smittium</taxon>
    </lineage>
</organism>
<dbReference type="SUPFAM" id="SSF56317">
    <property type="entry name" value="Carbon-nitrogen hydrolase"/>
    <property type="match status" value="1"/>
</dbReference>
<dbReference type="EMBL" id="MBFS01000181">
    <property type="protein sequence ID" value="PVV03898.1"/>
    <property type="molecule type" value="Genomic_DNA"/>
</dbReference>
<keyword evidence="2" id="KW-0378">Hydrolase</keyword>
<dbReference type="STRING" id="133381.A0A2T9ZH41"/>
<dbReference type="InterPro" id="IPR045254">
    <property type="entry name" value="Nit1/2_C-N_Hydrolase"/>
</dbReference>
<dbReference type="GO" id="GO:0050152">
    <property type="term" value="F:omega-amidase activity"/>
    <property type="evidence" value="ECO:0007669"/>
    <property type="project" value="TreeGrafter"/>
</dbReference>
<dbReference type="AlphaFoldDB" id="A0A2T9ZH41"/>
<evidence type="ECO:0000313" key="4">
    <source>
        <dbReference type="EMBL" id="PVV03898.1"/>
    </source>
</evidence>
<accession>A0A2T9ZH41</accession>
<name>A0A2T9ZH41_9FUNG</name>
<dbReference type="Pfam" id="PF00795">
    <property type="entry name" value="CN_hydrolase"/>
    <property type="match status" value="1"/>
</dbReference>
<evidence type="ECO:0000256" key="2">
    <source>
        <dbReference type="ARBA" id="ARBA00022801"/>
    </source>
</evidence>
<evidence type="ECO:0000313" key="5">
    <source>
        <dbReference type="Proteomes" id="UP000245609"/>
    </source>
</evidence>
<dbReference type="Gene3D" id="3.60.110.10">
    <property type="entry name" value="Carbon-nitrogen hydrolase"/>
    <property type="match status" value="1"/>
</dbReference>
<keyword evidence="5" id="KW-1185">Reference proteome</keyword>
<dbReference type="PANTHER" id="PTHR23088:SF30">
    <property type="entry name" value="OMEGA-AMIDASE NIT2"/>
    <property type="match status" value="1"/>
</dbReference>
<dbReference type="PROSITE" id="PS50263">
    <property type="entry name" value="CN_HYDROLASE"/>
    <property type="match status" value="1"/>
</dbReference>
<comment type="caution">
    <text evidence="4">The sequence shown here is derived from an EMBL/GenBank/DDBJ whole genome shotgun (WGS) entry which is preliminary data.</text>
</comment>
<dbReference type="GO" id="GO:0006107">
    <property type="term" value="P:oxaloacetate metabolic process"/>
    <property type="evidence" value="ECO:0007669"/>
    <property type="project" value="TreeGrafter"/>
</dbReference>
<dbReference type="InterPro" id="IPR003010">
    <property type="entry name" value="C-N_Hydrolase"/>
</dbReference>
<evidence type="ECO:0000259" key="3">
    <source>
        <dbReference type="PROSITE" id="PS50263"/>
    </source>
</evidence>
<evidence type="ECO:0000256" key="1">
    <source>
        <dbReference type="ARBA" id="ARBA00010613"/>
    </source>
</evidence>
<proteinExistence type="inferred from homology"/>
<dbReference type="PROSITE" id="PS01227">
    <property type="entry name" value="UPF0012"/>
    <property type="match status" value="1"/>
</dbReference>
<reference evidence="4 5" key="1">
    <citation type="journal article" date="2018" name="MBio">
        <title>Comparative Genomics Reveals the Core Gene Toolbox for the Fungus-Insect Symbiosis.</title>
        <authorList>
            <person name="Wang Y."/>
            <person name="Stata M."/>
            <person name="Wang W."/>
            <person name="Stajich J.E."/>
            <person name="White M.M."/>
            <person name="Moncalvo J.M."/>
        </authorList>
    </citation>
    <scope>NUCLEOTIDE SEQUENCE [LARGE SCALE GENOMIC DNA]</scope>
    <source>
        <strain evidence="4 5">SC-DP-2</strain>
    </source>
</reference>
<dbReference type="PANTHER" id="PTHR23088">
    <property type="entry name" value="NITRILASE-RELATED"/>
    <property type="match status" value="1"/>
</dbReference>
<dbReference type="GO" id="GO:0006528">
    <property type="term" value="P:asparagine metabolic process"/>
    <property type="evidence" value="ECO:0007669"/>
    <property type="project" value="TreeGrafter"/>
</dbReference>
<sequence length="281" mass="30838">MNPLKLALIQLKVGANKAANLSNAKNLVLKASQNGANLIVLPECFNSPYGTQFFDQYAEVIDNSKHSETISALSSMAKEAKAYLIGGSIPEREASTGNLFNTSTVYDTRGNLIAKHRKIHLFDIDVPNKIRFIESEVLSPGNSTTSFDTPWGKIGLAICYDVRFPELAMLAARKDKVKLMVYPGAFNMTTGPLHWEALLRARAIDNQIFVAGCGPAQDLSASYHAWGHSTIVGPDGKVLSSCEFEETIVYADLDSKAIDEIRTSIPVYSQRRFDIYPDVSS</sequence>
<comment type="similarity">
    <text evidence="1">Belongs to the carbon-nitrogen hydrolase superfamily. NIT1/NIT2 family.</text>
</comment>
<dbReference type="InterPro" id="IPR036526">
    <property type="entry name" value="C-N_Hydrolase_sf"/>
</dbReference>
<dbReference type="GO" id="GO:0005739">
    <property type="term" value="C:mitochondrion"/>
    <property type="evidence" value="ECO:0007669"/>
    <property type="project" value="TreeGrafter"/>
</dbReference>
<dbReference type="GO" id="GO:0006541">
    <property type="term" value="P:glutamine metabolic process"/>
    <property type="evidence" value="ECO:0007669"/>
    <property type="project" value="TreeGrafter"/>
</dbReference>
<feature type="domain" description="CN hydrolase" evidence="3">
    <location>
        <begin position="4"/>
        <end position="255"/>
    </location>
</feature>
<dbReference type="OrthoDB" id="10250282at2759"/>
<dbReference type="CDD" id="cd07572">
    <property type="entry name" value="nit"/>
    <property type="match status" value="1"/>
</dbReference>
<protein>
    <recommendedName>
        <fullName evidence="3">CN hydrolase domain-containing protein</fullName>
    </recommendedName>
</protein>